<dbReference type="RefSeq" id="WP_158621054.1">
    <property type="nucleotide sequence ID" value="NZ_JTFC01000041.1"/>
</dbReference>
<name>A0A433RQR6_9BACL</name>
<dbReference type="GO" id="GO:0005524">
    <property type="term" value="F:ATP binding"/>
    <property type="evidence" value="ECO:0007669"/>
    <property type="project" value="UniProtKB-KW"/>
</dbReference>
<evidence type="ECO:0000256" key="5">
    <source>
        <dbReference type="ARBA" id="ARBA00022553"/>
    </source>
</evidence>
<keyword evidence="5" id="KW-0597">Phosphoprotein</keyword>
<keyword evidence="4" id="KW-1003">Cell membrane</keyword>
<dbReference type="InterPro" id="IPR005467">
    <property type="entry name" value="His_kinase_dom"/>
</dbReference>
<dbReference type="Gene3D" id="3.30.450.20">
    <property type="entry name" value="PAS domain"/>
    <property type="match status" value="2"/>
</dbReference>
<accession>A0A433RQR6</accession>
<comment type="caution">
    <text evidence="16">The sequence shown here is derived from an EMBL/GenBank/DDBJ whole genome shotgun (WGS) entry which is preliminary data.</text>
</comment>
<evidence type="ECO:0000256" key="3">
    <source>
        <dbReference type="ARBA" id="ARBA00012438"/>
    </source>
</evidence>
<evidence type="ECO:0000256" key="12">
    <source>
        <dbReference type="ARBA" id="ARBA00023012"/>
    </source>
</evidence>
<keyword evidence="9" id="KW-0418">Kinase</keyword>
<sequence length="516" mass="58140">MKFQTKMILYFSTIIFLICGIFLVLLEHHIEETTNKQIAKQALQAAHLVADTDDIIDAFDDKDPSKAIQPIAESIRKNIGAAYVVVGNMDGIRYSHTEPDKIGFHMVGGDNTPVLEKGESIITERVGSLGKSIRGKVPVKKDGKIIGIVSVGFMTSTVQENIDSVFFHWLRISILVGLIGVLCAILLSIYMKKQLFDMEPKQIARLYQLNQTILETTSDGIITTTKNHTITSANPSAYHFFNKEKILMERDISDIIPLRLTEKSEFQAVEMALGEETVILSKKPLYVKKDREGALYTLRKKDEYEQVINELQHVKQQAKMQRAQTHEFSNKMHLLLGLLKRHQVKEAVEFIEQDQINKHQQYSFTNQQPYTILNALLVGKMIEAQEKNIILQIELDDTLMPCTDEQLNAVTMALGNLIQNAIEAVLKSKNSLKEVRVSIQQYEHELLMEVQDSGDGVDDKLATKIFERGFSTNEGYDRGHGLALSKQAMQAVDGDIFLDAGDLSGACFLLVLRRNS</sequence>
<dbReference type="SMART" id="SM00387">
    <property type="entry name" value="HATPase_c"/>
    <property type="match status" value="1"/>
</dbReference>
<dbReference type="Pfam" id="PF13188">
    <property type="entry name" value="PAS_8"/>
    <property type="match status" value="1"/>
</dbReference>
<feature type="transmembrane region" description="Helical" evidence="14">
    <location>
        <begin position="169"/>
        <end position="191"/>
    </location>
</feature>
<organism evidence="16 17">
    <name type="scientific">Candidatus Kurthia intestinigallinarum</name>
    <dbReference type="NCBI Taxonomy" id="1562256"/>
    <lineage>
        <taxon>Bacteria</taxon>
        <taxon>Bacillati</taxon>
        <taxon>Bacillota</taxon>
        <taxon>Bacilli</taxon>
        <taxon>Bacillales</taxon>
        <taxon>Caryophanaceae</taxon>
        <taxon>Kurthia</taxon>
    </lineage>
</organism>
<feature type="transmembrane region" description="Helical" evidence="14">
    <location>
        <begin position="7"/>
        <end position="26"/>
    </location>
</feature>
<dbReference type="GO" id="GO:0000160">
    <property type="term" value="P:phosphorelay signal transduction system"/>
    <property type="evidence" value="ECO:0007669"/>
    <property type="project" value="UniProtKB-KW"/>
</dbReference>
<keyword evidence="11 14" id="KW-1133">Transmembrane helix</keyword>
<dbReference type="PROSITE" id="PS50109">
    <property type="entry name" value="HIS_KIN"/>
    <property type="match status" value="1"/>
</dbReference>
<dbReference type="SUPFAM" id="SSF55874">
    <property type="entry name" value="ATPase domain of HSP90 chaperone/DNA topoisomerase II/histidine kinase"/>
    <property type="match status" value="1"/>
</dbReference>
<dbReference type="OrthoDB" id="9792686at2"/>
<dbReference type="InterPro" id="IPR033463">
    <property type="entry name" value="sCache_3"/>
</dbReference>
<evidence type="ECO:0000256" key="7">
    <source>
        <dbReference type="ARBA" id="ARBA00022692"/>
    </source>
</evidence>
<dbReference type="InterPro" id="IPR000014">
    <property type="entry name" value="PAS"/>
</dbReference>
<evidence type="ECO:0000256" key="9">
    <source>
        <dbReference type="ARBA" id="ARBA00022777"/>
    </source>
</evidence>
<dbReference type="PANTHER" id="PTHR44936:SF9">
    <property type="entry name" value="SENSOR PROTEIN CREC"/>
    <property type="match status" value="1"/>
</dbReference>
<evidence type="ECO:0000256" key="6">
    <source>
        <dbReference type="ARBA" id="ARBA00022679"/>
    </source>
</evidence>
<comment type="subcellular location">
    <subcellularLocation>
        <location evidence="2">Cell membrane</location>
        <topology evidence="2">Multi-pass membrane protein</topology>
    </subcellularLocation>
</comment>
<dbReference type="EC" id="2.7.13.3" evidence="3"/>
<dbReference type="EMBL" id="JTFC01000041">
    <property type="protein sequence ID" value="RUS53122.1"/>
    <property type="molecule type" value="Genomic_DNA"/>
</dbReference>
<keyword evidence="17" id="KW-1185">Reference proteome</keyword>
<protein>
    <recommendedName>
        <fullName evidence="3">histidine kinase</fullName>
        <ecNumber evidence="3">2.7.13.3</ecNumber>
    </recommendedName>
</protein>
<dbReference type="GO" id="GO:0005886">
    <property type="term" value="C:plasma membrane"/>
    <property type="evidence" value="ECO:0007669"/>
    <property type="project" value="UniProtKB-SubCell"/>
</dbReference>
<feature type="domain" description="Histidine kinase" evidence="15">
    <location>
        <begin position="323"/>
        <end position="516"/>
    </location>
</feature>
<keyword evidence="13 14" id="KW-0472">Membrane</keyword>
<dbReference type="PANTHER" id="PTHR44936">
    <property type="entry name" value="SENSOR PROTEIN CREC"/>
    <property type="match status" value="1"/>
</dbReference>
<keyword evidence="12" id="KW-0902">Two-component regulatory system</keyword>
<evidence type="ECO:0000256" key="2">
    <source>
        <dbReference type="ARBA" id="ARBA00004651"/>
    </source>
</evidence>
<dbReference type="Proteomes" id="UP000288623">
    <property type="component" value="Unassembled WGS sequence"/>
</dbReference>
<keyword evidence="8" id="KW-0547">Nucleotide-binding</keyword>
<dbReference type="GO" id="GO:0004673">
    <property type="term" value="F:protein histidine kinase activity"/>
    <property type="evidence" value="ECO:0007669"/>
    <property type="project" value="UniProtKB-EC"/>
</dbReference>
<evidence type="ECO:0000256" key="14">
    <source>
        <dbReference type="SAM" id="Phobius"/>
    </source>
</evidence>
<dbReference type="InterPro" id="IPR003594">
    <property type="entry name" value="HATPase_dom"/>
</dbReference>
<evidence type="ECO:0000256" key="11">
    <source>
        <dbReference type="ARBA" id="ARBA00022989"/>
    </source>
</evidence>
<dbReference type="Gene3D" id="3.30.565.10">
    <property type="entry name" value="Histidine kinase-like ATPase, C-terminal domain"/>
    <property type="match status" value="1"/>
</dbReference>
<evidence type="ECO:0000256" key="10">
    <source>
        <dbReference type="ARBA" id="ARBA00022840"/>
    </source>
</evidence>
<evidence type="ECO:0000256" key="4">
    <source>
        <dbReference type="ARBA" id="ARBA00022475"/>
    </source>
</evidence>
<dbReference type="AlphaFoldDB" id="A0A433RQR6"/>
<reference evidence="16 17" key="1">
    <citation type="submission" date="2014-11" db="EMBL/GenBank/DDBJ databases">
        <title>Genome sequence and analysis of novel Kurthia sp.</title>
        <authorList>
            <person name="Lawson J.N."/>
            <person name="Gonzalez J.E."/>
            <person name="Rinauldi L."/>
            <person name="Xuan Z."/>
            <person name="Firman A."/>
            <person name="Shaddox L."/>
            <person name="Trudeau A."/>
            <person name="Shah S."/>
            <person name="Reiman D."/>
        </authorList>
    </citation>
    <scope>NUCLEOTIDE SEQUENCE [LARGE SCALE GENOMIC DNA]</scope>
    <source>
        <strain evidence="16 17">3B1D</strain>
    </source>
</reference>
<gene>
    <name evidence="16" type="ORF">QI30_16275</name>
</gene>
<evidence type="ECO:0000256" key="8">
    <source>
        <dbReference type="ARBA" id="ARBA00022741"/>
    </source>
</evidence>
<dbReference type="InterPro" id="IPR050980">
    <property type="entry name" value="2C_sensor_his_kinase"/>
</dbReference>
<dbReference type="InterPro" id="IPR036890">
    <property type="entry name" value="HATPase_C_sf"/>
</dbReference>
<dbReference type="PRINTS" id="PR00344">
    <property type="entry name" value="BCTRLSENSOR"/>
</dbReference>
<evidence type="ECO:0000313" key="16">
    <source>
        <dbReference type="EMBL" id="RUS53122.1"/>
    </source>
</evidence>
<evidence type="ECO:0000256" key="1">
    <source>
        <dbReference type="ARBA" id="ARBA00000085"/>
    </source>
</evidence>
<evidence type="ECO:0000256" key="13">
    <source>
        <dbReference type="ARBA" id="ARBA00023136"/>
    </source>
</evidence>
<keyword evidence="7 14" id="KW-0812">Transmembrane</keyword>
<dbReference type="Pfam" id="PF17203">
    <property type="entry name" value="sCache_3_2"/>
    <property type="match status" value="1"/>
</dbReference>
<keyword evidence="6" id="KW-0808">Transferase</keyword>
<dbReference type="InterPro" id="IPR004358">
    <property type="entry name" value="Sig_transdc_His_kin-like_C"/>
</dbReference>
<evidence type="ECO:0000313" key="17">
    <source>
        <dbReference type="Proteomes" id="UP000288623"/>
    </source>
</evidence>
<dbReference type="InterPro" id="IPR029151">
    <property type="entry name" value="Sensor-like_sf"/>
</dbReference>
<keyword evidence="10" id="KW-0067">ATP-binding</keyword>
<dbReference type="SUPFAM" id="SSF103190">
    <property type="entry name" value="Sensory domain-like"/>
    <property type="match status" value="1"/>
</dbReference>
<dbReference type="Pfam" id="PF02518">
    <property type="entry name" value="HATPase_c"/>
    <property type="match status" value="1"/>
</dbReference>
<proteinExistence type="predicted"/>
<comment type="catalytic activity">
    <reaction evidence="1">
        <text>ATP + protein L-histidine = ADP + protein N-phospho-L-histidine.</text>
        <dbReference type="EC" id="2.7.13.3"/>
    </reaction>
</comment>
<evidence type="ECO:0000259" key="15">
    <source>
        <dbReference type="PROSITE" id="PS50109"/>
    </source>
</evidence>